<feature type="domain" description="Helix-turn-helix" evidence="2">
    <location>
        <begin position="177"/>
        <end position="221"/>
    </location>
</feature>
<evidence type="ECO:0000313" key="3">
    <source>
        <dbReference type="EMBL" id="PNY24874.1"/>
    </source>
</evidence>
<comment type="caution">
    <text evidence="3">The sequence shown here is derived from an EMBL/GenBank/DDBJ whole genome shotgun (WGS) entry which is preliminary data.</text>
</comment>
<evidence type="ECO:0000313" key="4">
    <source>
        <dbReference type="Proteomes" id="UP000236621"/>
    </source>
</evidence>
<dbReference type="AlphaFoldDB" id="A0A2K3QBJ1"/>
<dbReference type="InterPro" id="IPR054448">
    <property type="entry name" value="HTH_put_ascomycetes"/>
</dbReference>
<keyword evidence="4" id="KW-1185">Reference proteome</keyword>
<evidence type="ECO:0000256" key="1">
    <source>
        <dbReference type="SAM" id="MobiDB-lite"/>
    </source>
</evidence>
<feature type="compositionally biased region" description="Low complexity" evidence="1">
    <location>
        <begin position="1"/>
        <end position="20"/>
    </location>
</feature>
<organism evidence="3 4">
    <name type="scientific">Tolypocladium capitatum</name>
    <dbReference type="NCBI Taxonomy" id="45235"/>
    <lineage>
        <taxon>Eukaryota</taxon>
        <taxon>Fungi</taxon>
        <taxon>Dikarya</taxon>
        <taxon>Ascomycota</taxon>
        <taxon>Pezizomycotina</taxon>
        <taxon>Sordariomycetes</taxon>
        <taxon>Hypocreomycetidae</taxon>
        <taxon>Hypocreales</taxon>
        <taxon>Ophiocordycipitaceae</taxon>
        <taxon>Tolypocladium</taxon>
    </lineage>
</organism>
<name>A0A2K3QBJ1_9HYPO</name>
<sequence>MGSSSSKTAAAAGRGTATRKFPSRAPGDSVPHRAPRTRTQPEPRPMSKPPLGDDSKDQALMPSLGCQDHGKARQPNANPPSVVAIRADAMDPDFASGGFSQRLHQMGIVQPSPIFSPSSTAAPRGSTTTPQAPAAPIFPPARNNTTLSVLEARRALQQRAGEDLENMGRSGSQGRRFLDMRAALDAMRMRDRGVPSSDIEQRLRLEPGIMDRLGRHQVLTHVSTSK</sequence>
<protein>
    <recommendedName>
        <fullName evidence="2">Helix-turn-helix domain-containing protein</fullName>
    </recommendedName>
</protein>
<dbReference type="STRING" id="45235.A0A2K3QBJ1"/>
<feature type="region of interest" description="Disordered" evidence="1">
    <location>
        <begin position="1"/>
        <end position="142"/>
    </location>
</feature>
<dbReference type="EMBL" id="NRSZ01000833">
    <property type="protein sequence ID" value="PNY24874.1"/>
    <property type="molecule type" value="Genomic_DNA"/>
</dbReference>
<reference evidence="3 4" key="1">
    <citation type="submission" date="2017-08" db="EMBL/GenBank/DDBJ databases">
        <title>Harnessing the power of phylogenomics to disentangle the directionality and signatures of interkingdom host jumping in the parasitic fungal genus Tolypocladium.</title>
        <authorList>
            <person name="Quandt C.A."/>
            <person name="Patterson W."/>
            <person name="Spatafora J.W."/>
        </authorList>
    </citation>
    <scope>NUCLEOTIDE SEQUENCE [LARGE SCALE GENOMIC DNA]</scope>
    <source>
        <strain evidence="3 4">CBS 113982</strain>
    </source>
</reference>
<accession>A0A2K3QBJ1</accession>
<gene>
    <name evidence="3" type="ORF">TCAP_05176</name>
</gene>
<evidence type="ECO:0000259" key="2">
    <source>
        <dbReference type="Pfam" id="PF22943"/>
    </source>
</evidence>
<dbReference type="Pfam" id="PF22943">
    <property type="entry name" value="HTH_68"/>
    <property type="match status" value="1"/>
</dbReference>
<dbReference type="OrthoDB" id="4085451at2759"/>
<proteinExistence type="predicted"/>
<dbReference type="Proteomes" id="UP000236621">
    <property type="component" value="Unassembled WGS sequence"/>
</dbReference>